<feature type="non-terminal residue" evidence="1">
    <location>
        <position position="40"/>
    </location>
</feature>
<sequence length="40" mass="4492">MIKIVFALDLDHCSIENSWGGLVFCHLRSAQLALARRAVH</sequence>
<reference evidence="1 2" key="1">
    <citation type="journal article" date="2018" name="Front. Plant Sci.">
        <title>Red Clover (Trifolium pratense) and Zigzag Clover (T. medium) - A Picture of Genomic Similarities and Differences.</title>
        <authorList>
            <person name="Dluhosova J."/>
            <person name="Istvanek J."/>
            <person name="Nedelnik J."/>
            <person name="Repkova J."/>
        </authorList>
    </citation>
    <scope>NUCLEOTIDE SEQUENCE [LARGE SCALE GENOMIC DNA]</scope>
    <source>
        <strain evidence="2">cv. 10/8</strain>
        <tissue evidence="1">Leaf</tissue>
    </source>
</reference>
<name>A0A392UMK2_9FABA</name>
<organism evidence="1 2">
    <name type="scientific">Trifolium medium</name>
    <dbReference type="NCBI Taxonomy" id="97028"/>
    <lineage>
        <taxon>Eukaryota</taxon>
        <taxon>Viridiplantae</taxon>
        <taxon>Streptophyta</taxon>
        <taxon>Embryophyta</taxon>
        <taxon>Tracheophyta</taxon>
        <taxon>Spermatophyta</taxon>
        <taxon>Magnoliopsida</taxon>
        <taxon>eudicotyledons</taxon>
        <taxon>Gunneridae</taxon>
        <taxon>Pentapetalae</taxon>
        <taxon>rosids</taxon>
        <taxon>fabids</taxon>
        <taxon>Fabales</taxon>
        <taxon>Fabaceae</taxon>
        <taxon>Papilionoideae</taxon>
        <taxon>50 kb inversion clade</taxon>
        <taxon>NPAAA clade</taxon>
        <taxon>Hologalegina</taxon>
        <taxon>IRL clade</taxon>
        <taxon>Trifolieae</taxon>
        <taxon>Trifolium</taxon>
    </lineage>
</organism>
<keyword evidence="2" id="KW-1185">Reference proteome</keyword>
<accession>A0A392UMK2</accession>
<protein>
    <submittedName>
        <fullName evidence="1">Uncharacterized protein</fullName>
    </submittedName>
</protein>
<evidence type="ECO:0000313" key="1">
    <source>
        <dbReference type="EMBL" id="MCI74863.1"/>
    </source>
</evidence>
<comment type="caution">
    <text evidence="1">The sequence shown here is derived from an EMBL/GenBank/DDBJ whole genome shotgun (WGS) entry which is preliminary data.</text>
</comment>
<dbReference type="Proteomes" id="UP000265520">
    <property type="component" value="Unassembled WGS sequence"/>
</dbReference>
<proteinExistence type="predicted"/>
<dbReference type="AlphaFoldDB" id="A0A392UMK2"/>
<dbReference type="EMBL" id="LXQA010869535">
    <property type="protein sequence ID" value="MCI74863.1"/>
    <property type="molecule type" value="Genomic_DNA"/>
</dbReference>
<evidence type="ECO:0000313" key="2">
    <source>
        <dbReference type="Proteomes" id="UP000265520"/>
    </source>
</evidence>